<keyword evidence="1" id="KW-0472">Membrane</keyword>
<protein>
    <submittedName>
        <fullName evidence="2">Uncharacterized protein</fullName>
    </submittedName>
</protein>
<evidence type="ECO:0000256" key="1">
    <source>
        <dbReference type="SAM" id="Phobius"/>
    </source>
</evidence>
<feature type="transmembrane region" description="Helical" evidence="1">
    <location>
        <begin position="44"/>
        <end position="65"/>
    </location>
</feature>
<keyword evidence="3" id="KW-1185">Reference proteome</keyword>
<reference evidence="2 3" key="1">
    <citation type="submission" date="2020-08" db="EMBL/GenBank/DDBJ databases">
        <title>Genomic Encyclopedia of Type Strains, Phase III (KMG-III): the genomes of soil and plant-associated and newly described type strains.</title>
        <authorList>
            <person name="Whitman W."/>
        </authorList>
    </citation>
    <scope>NUCLEOTIDE SEQUENCE [LARGE SCALE GENOMIC DNA]</scope>
    <source>
        <strain evidence="2 3">CECT 8840</strain>
    </source>
</reference>
<accession>A0A7W7VMN2</accession>
<dbReference type="RefSeq" id="WP_184714082.1">
    <property type="nucleotide sequence ID" value="NZ_JACHJP010000002.1"/>
</dbReference>
<keyword evidence="1" id="KW-0812">Transmembrane</keyword>
<proteinExistence type="predicted"/>
<gene>
    <name evidence="2" type="ORF">FHS44_002505</name>
</gene>
<name>A0A7W7VMN2_9ACTN</name>
<evidence type="ECO:0000313" key="3">
    <source>
        <dbReference type="Proteomes" id="UP000552644"/>
    </source>
</evidence>
<dbReference type="AlphaFoldDB" id="A0A7W7VMN2"/>
<keyword evidence="1" id="KW-1133">Transmembrane helix</keyword>
<dbReference type="Proteomes" id="UP000552644">
    <property type="component" value="Unassembled WGS sequence"/>
</dbReference>
<organism evidence="2 3">
    <name type="scientific">Streptosporangium saharense</name>
    <dbReference type="NCBI Taxonomy" id="1706840"/>
    <lineage>
        <taxon>Bacteria</taxon>
        <taxon>Bacillati</taxon>
        <taxon>Actinomycetota</taxon>
        <taxon>Actinomycetes</taxon>
        <taxon>Streptosporangiales</taxon>
        <taxon>Streptosporangiaceae</taxon>
        <taxon>Streptosporangium</taxon>
    </lineage>
</organism>
<comment type="caution">
    <text evidence="2">The sequence shown here is derived from an EMBL/GenBank/DDBJ whole genome shotgun (WGS) entry which is preliminary data.</text>
</comment>
<dbReference type="EMBL" id="JACHJP010000002">
    <property type="protein sequence ID" value="MBB4915420.1"/>
    <property type="molecule type" value="Genomic_DNA"/>
</dbReference>
<evidence type="ECO:0000313" key="2">
    <source>
        <dbReference type="EMBL" id="MBB4915420.1"/>
    </source>
</evidence>
<sequence>MTISPPAPVVLVSARMPLTATPHLLTRTPHPPGGLVVTLALLRAHWQLLALMLAVALATAVLVTVNRQTRRPCLPVPVPPVPPAPLPSMPVRKRPAAPPPVRETAARRAAETLVATMPTPLWPMALARAVRLLARGDAAREAEVRRRLRLSRTLLTGAAPAETEAVRRAAVDQWSLAFTALRGRDAHTPALLNAFSDTFTHLLATAVSPRDRDSH</sequence>